<organism evidence="3 4">
    <name type="scientific">Marchantia polymorpha subsp. ruderalis</name>
    <dbReference type="NCBI Taxonomy" id="1480154"/>
    <lineage>
        <taxon>Eukaryota</taxon>
        <taxon>Viridiplantae</taxon>
        <taxon>Streptophyta</taxon>
        <taxon>Embryophyta</taxon>
        <taxon>Marchantiophyta</taxon>
        <taxon>Marchantiopsida</taxon>
        <taxon>Marchantiidae</taxon>
        <taxon>Marchantiales</taxon>
        <taxon>Marchantiaceae</taxon>
        <taxon>Marchantia</taxon>
    </lineage>
</organism>
<feature type="region of interest" description="Disordered" evidence="1">
    <location>
        <begin position="38"/>
        <end position="78"/>
    </location>
</feature>
<dbReference type="Proteomes" id="UP000077202">
    <property type="component" value="Unassembled WGS sequence"/>
</dbReference>
<dbReference type="EMBL" id="LVLJ01003056">
    <property type="protein sequence ID" value="OAE22842.1"/>
    <property type="molecule type" value="Genomic_DNA"/>
</dbReference>
<proteinExistence type="predicted"/>
<evidence type="ECO:0000256" key="2">
    <source>
        <dbReference type="SAM" id="SignalP"/>
    </source>
</evidence>
<evidence type="ECO:0000313" key="4">
    <source>
        <dbReference type="Proteomes" id="UP000077202"/>
    </source>
</evidence>
<feature type="chain" id="PRO_5008051971" evidence="2">
    <location>
        <begin position="21"/>
        <end position="417"/>
    </location>
</feature>
<dbReference type="AlphaFoldDB" id="A0A176VRA6"/>
<gene>
    <name evidence="3" type="ORF">AXG93_2100s1020</name>
</gene>
<reference evidence="3" key="1">
    <citation type="submission" date="2016-03" db="EMBL/GenBank/DDBJ databases">
        <title>Mechanisms controlling the formation of the plant cell surface in tip-growing cells are functionally conserved among land plants.</title>
        <authorList>
            <person name="Honkanen S."/>
            <person name="Jones V.A."/>
            <person name="Morieri G."/>
            <person name="Champion C."/>
            <person name="Hetherington A.J."/>
            <person name="Kelly S."/>
            <person name="Saint-Marcoux D."/>
            <person name="Proust H."/>
            <person name="Prescott H."/>
            <person name="Dolan L."/>
        </authorList>
    </citation>
    <scope>NUCLEOTIDE SEQUENCE [LARGE SCALE GENOMIC DNA]</scope>
    <source>
        <tissue evidence="3">Whole gametophyte</tissue>
    </source>
</reference>
<evidence type="ECO:0000313" key="3">
    <source>
        <dbReference type="EMBL" id="OAE22842.1"/>
    </source>
</evidence>
<sequence length="417" mass="45711">MGGSTNHLSLFLINFYRGMGLLTAAEQNKFLLHTHTKDGDETLGANKVNTDQEDTQLALTSGSADGTGDRGEERPQKRRKLQEIAVLETLDQSEVVVSTPLEKNLEVLTMSSNKEEYLASLEELVDRVVDGVARKATVPPPDADEGGPNYSNSGTSGELDCEVCSGEGFAGVEGEAIPGFGGEVHGPWKKIKTQKWLQLRDQERSVMAMIACSVSGQLKLTRKLDAIFSGLAETKENLELELTAVLRFECDLRCNVLPSNLAIVVFLGVTDAIKINVGENVGVTYVTPTFKILDRDLAFHFEVEFIGESTRRVQTIVIAFEDRLAETLLSPLEGTLLWRDQNLFGSPGGSPPFQGSIEAKKIQMKAKRQLIEKEDSIECSESAFQGRITSAEWVEIEPEFAGTKEEEPTAEDLSPLE</sequence>
<feature type="signal peptide" evidence="2">
    <location>
        <begin position="1"/>
        <end position="20"/>
    </location>
</feature>
<keyword evidence="4" id="KW-1185">Reference proteome</keyword>
<accession>A0A176VRA6</accession>
<keyword evidence="2" id="KW-0732">Signal</keyword>
<protein>
    <submittedName>
        <fullName evidence="3">Uncharacterized protein</fullName>
    </submittedName>
</protein>
<evidence type="ECO:0000256" key="1">
    <source>
        <dbReference type="SAM" id="MobiDB-lite"/>
    </source>
</evidence>
<comment type="caution">
    <text evidence="3">The sequence shown here is derived from an EMBL/GenBank/DDBJ whole genome shotgun (WGS) entry which is preliminary data.</text>
</comment>
<feature type="compositionally biased region" description="Polar residues" evidence="1">
    <location>
        <begin position="55"/>
        <end position="64"/>
    </location>
</feature>
<name>A0A176VRA6_MARPO</name>